<reference evidence="2 3" key="1">
    <citation type="submission" date="2018-04" db="EMBL/GenBank/DDBJ databases">
        <title>Genomic Encyclopedia of Archaeal and Bacterial Type Strains, Phase II (KMG-II): from individual species to whole genera.</title>
        <authorList>
            <person name="Goeker M."/>
        </authorList>
    </citation>
    <scope>NUCLEOTIDE SEQUENCE [LARGE SCALE GENOMIC DNA]</scope>
    <source>
        <strain evidence="2 3">DSM 25731</strain>
    </source>
</reference>
<keyword evidence="3" id="KW-1185">Reference proteome</keyword>
<dbReference type="RefSeq" id="WP_108113486.1">
    <property type="nucleotide sequence ID" value="NZ_QBKT01000001.1"/>
</dbReference>
<accession>A0A2T6C762</accession>
<dbReference type="AlphaFoldDB" id="A0A2T6C762"/>
<dbReference type="EMBL" id="QBKT01000001">
    <property type="protein sequence ID" value="PTX64142.1"/>
    <property type="molecule type" value="Genomic_DNA"/>
</dbReference>
<feature type="chain" id="PRO_5015693938" evidence="1">
    <location>
        <begin position="23"/>
        <end position="179"/>
    </location>
</feature>
<dbReference type="OrthoDB" id="883593at2"/>
<organism evidence="2 3">
    <name type="scientific">Kordia periserrulae</name>
    <dbReference type="NCBI Taxonomy" id="701523"/>
    <lineage>
        <taxon>Bacteria</taxon>
        <taxon>Pseudomonadati</taxon>
        <taxon>Bacteroidota</taxon>
        <taxon>Flavobacteriia</taxon>
        <taxon>Flavobacteriales</taxon>
        <taxon>Flavobacteriaceae</taxon>
        <taxon>Kordia</taxon>
    </lineage>
</organism>
<protein>
    <submittedName>
        <fullName evidence="2">Uncharacterized protein</fullName>
    </submittedName>
</protein>
<keyword evidence="1" id="KW-0732">Signal</keyword>
<proteinExistence type="predicted"/>
<evidence type="ECO:0000313" key="3">
    <source>
        <dbReference type="Proteomes" id="UP000244090"/>
    </source>
</evidence>
<evidence type="ECO:0000313" key="2">
    <source>
        <dbReference type="EMBL" id="PTX64142.1"/>
    </source>
</evidence>
<feature type="signal peptide" evidence="1">
    <location>
        <begin position="1"/>
        <end position="22"/>
    </location>
</feature>
<gene>
    <name evidence="2" type="ORF">C8N46_101753</name>
</gene>
<name>A0A2T6C762_9FLAO</name>
<sequence>MKTIKSYSFFCLIIILATCSISCEKLPNEETYIPTENAFTADAHYINPETALLSDGFEVCDENFILQYYNPERATYSKGKNGLRNFILSNYKNNNYTDAGYLNIRFVINCKGEAGRYVIHENNLELEPITFTEGLKDQLFELTTQLQEWNPNFVRGAYRDTYMYISYRIEHGNITEILP</sequence>
<comment type="caution">
    <text evidence="2">The sequence shown here is derived from an EMBL/GenBank/DDBJ whole genome shotgun (WGS) entry which is preliminary data.</text>
</comment>
<evidence type="ECO:0000256" key="1">
    <source>
        <dbReference type="SAM" id="SignalP"/>
    </source>
</evidence>
<dbReference type="Proteomes" id="UP000244090">
    <property type="component" value="Unassembled WGS sequence"/>
</dbReference>